<dbReference type="Pfam" id="PF19617">
    <property type="entry name" value="DUF6122"/>
    <property type="match status" value="1"/>
</dbReference>
<keyword evidence="1" id="KW-0472">Membrane</keyword>
<feature type="transmembrane region" description="Helical" evidence="1">
    <location>
        <begin position="64"/>
        <end position="90"/>
    </location>
</feature>
<dbReference type="Proteomes" id="UP000439994">
    <property type="component" value="Unassembled WGS sequence"/>
</dbReference>
<evidence type="ECO:0008006" key="4">
    <source>
        <dbReference type="Google" id="ProtNLM"/>
    </source>
</evidence>
<reference evidence="2 3" key="1">
    <citation type="submission" date="2019-11" db="EMBL/GenBank/DDBJ databases">
        <title>P. haliotis isolates from Z. marina roots.</title>
        <authorList>
            <person name="Cohen M."/>
            <person name="Jospin G."/>
            <person name="Eisen J.A."/>
            <person name="Coil D.A."/>
        </authorList>
    </citation>
    <scope>NUCLEOTIDE SEQUENCE [LARGE SCALE GENOMIC DNA]</scope>
    <source>
        <strain evidence="2 3">UCD-MCMsp1aY</strain>
    </source>
</reference>
<sequence length="104" mass="11938">MFHLFLHVLVPAVIALSFFKSKWRLAFIVMMLTMVIDIDHLLATPIYDPLRCSMGFHPLHTWPFVILYFVLAAIPKTRIVGVGLLIHMALDSIDCKVNLGIWMM</sequence>
<evidence type="ECO:0000313" key="2">
    <source>
        <dbReference type="EMBL" id="MUH71051.1"/>
    </source>
</evidence>
<dbReference type="RefSeq" id="WP_330997687.1">
    <property type="nucleotide sequence ID" value="NZ_WOCD01000001.1"/>
</dbReference>
<dbReference type="InterPro" id="IPR046125">
    <property type="entry name" value="DUF6122"/>
</dbReference>
<keyword evidence="1" id="KW-1133">Transmembrane helix</keyword>
<feature type="transmembrane region" description="Helical" evidence="1">
    <location>
        <begin position="25"/>
        <end position="43"/>
    </location>
</feature>
<name>A0A6N8F933_9GAMM</name>
<dbReference type="AlphaFoldDB" id="A0A6N8F933"/>
<organism evidence="2 3">
    <name type="scientific">Psychrosphaera haliotis</name>
    <dbReference type="NCBI Taxonomy" id="555083"/>
    <lineage>
        <taxon>Bacteria</taxon>
        <taxon>Pseudomonadati</taxon>
        <taxon>Pseudomonadota</taxon>
        <taxon>Gammaproteobacteria</taxon>
        <taxon>Alteromonadales</taxon>
        <taxon>Pseudoalteromonadaceae</taxon>
        <taxon>Psychrosphaera</taxon>
    </lineage>
</organism>
<protein>
    <recommendedName>
        <fullName evidence="4">Metal-dependent hydrolase</fullName>
    </recommendedName>
</protein>
<evidence type="ECO:0000313" key="3">
    <source>
        <dbReference type="Proteomes" id="UP000439994"/>
    </source>
</evidence>
<comment type="caution">
    <text evidence="2">The sequence shown here is derived from an EMBL/GenBank/DDBJ whole genome shotgun (WGS) entry which is preliminary data.</text>
</comment>
<accession>A0A6N8F933</accession>
<keyword evidence="1" id="KW-0812">Transmembrane</keyword>
<proteinExistence type="predicted"/>
<evidence type="ECO:0000256" key="1">
    <source>
        <dbReference type="SAM" id="Phobius"/>
    </source>
</evidence>
<keyword evidence="3" id="KW-1185">Reference proteome</keyword>
<dbReference type="EMBL" id="WOCD01000001">
    <property type="protein sequence ID" value="MUH71051.1"/>
    <property type="molecule type" value="Genomic_DNA"/>
</dbReference>
<gene>
    <name evidence="2" type="ORF">GNP35_00185</name>
</gene>